<accession>A0A1V4AW75</accession>
<dbReference type="GO" id="GO:0005829">
    <property type="term" value="C:cytosol"/>
    <property type="evidence" value="ECO:0007669"/>
    <property type="project" value="TreeGrafter"/>
</dbReference>
<dbReference type="GO" id="GO:0036431">
    <property type="term" value="F:dCMP kinase activity"/>
    <property type="evidence" value="ECO:0007669"/>
    <property type="project" value="InterPro"/>
</dbReference>
<proteinExistence type="inferred from homology"/>
<comment type="catalytic activity">
    <reaction evidence="7 8">
        <text>CMP + ATP = CDP + ADP</text>
        <dbReference type="Rhea" id="RHEA:11600"/>
        <dbReference type="ChEBI" id="CHEBI:30616"/>
        <dbReference type="ChEBI" id="CHEBI:58069"/>
        <dbReference type="ChEBI" id="CHEBI:60377"/>
        <dbReference type="ChEBI" id="CHEBI:456216"/>
        <dbReference type="EC" id="2.7.4.25"/>
    </reaction>
</comment>
<keyword evidence="4 8" id="KW-0418">Kinase</keyword>
<evidence type="ECO:0000256" key="7">
    <source>
        <dbReference type="ARBA" id="ARBA00048478"/>
    </source>
</evidence>
<dbReference type="NCBIfam" id="TIGR00017">
    <property type="entry name" value="cmk"/>
    <property type="match status" value="1"/>
</dbReference>
<evidence type="ECO:0000313" key="10">
    <source>
        <dbReference type="EMBL" id="OOP57384.1"/>
    </source>
</evidence>
<evidence type="ECO:0000313" key="11">
    <source>
        <dbReference type="Proteomes" id="UP000189681"/>
    </source>
</evidence>
<dbReference type="CDD" id="cd02020">
    <property type="entry name" value="CMPK"/>
    <property type="match status" value="1"/>
</dbReference>
<comment type="caution">
    <text evidence="10">The sequence shown here is derived from an EMBL/GenBank/DDBJ whole genome shotgun (WGS) entry which is preliminary data.</text>
</comment>
<dbReference type="AlphaFoldDB" id="A0A1V4AW75"/>
<dbReference type="Gene3D" id="3.40.50.300">
    <property type="entry name" value="P-loop containing nucleotide triphosphate hydrolases"/>
    <property type="match status" value="1"/>
</dbReference>
<evidence type="ECO:0000256" key="5">
    <source>
        <dbReference type="ARBA" id="ARBA00022840"/>
    </source>
</evidence>
<dbReference type="Pfam" id="PF02224">
    <property type="entry name" value="Cytidylate_kin"/>
    <property type="match status" value="1"/>
</dbReference>
<reference evidence="10 11" key="1">
    <citation type="journal article" date="2017" name="Water Res.">
        <title>Discovery and metagenomic analysis of an anammox bacterial enrichment related to Candidatus "Brocadia caroliniensis" in a full-scale glycerol-fed nitritation-denitritation separate centrate treatment process.</title>
        <authorList>
            <person name="Park H."/>
            <person name="Brotto A.C."/>
            <person name="van Loosdrecht M.C."/>
            <person name="Chandran K."/>
        </authorList>
    </citation>
    <scope>NUCLEOTIDE SEQUENCE [LARGE SCALE GENOMIC DNA]</scope>
    <source>
        <strain evidence="10">26THWARD</strain>
    </source>
</reference>
<gene>
    <name evidence="8" type="primary">cmk</name>
    <name evidence="10" type="ORF">AYP45_03855</name>
</gene>
<keyword evidence="8" id="KW-0963">Cytoplasm</keyword>
<dbReference type="STRING" id="1004156.AYP45_03855"/>
<dbReference type="EMBL" id="AYTS01000035">
    <property type="protein sequence ID" value="OOP57384.1"/>
    <property type="molecule type" value="Genomic_DNA"/>
</dbReference>
<dbReference type="GO" id="GO:0036430">
    <property type="term" value="F:CMP kinase activity"/>
    <property type="evidence" value="ECO:0007669"/>
    <property type="project" value="RHEA"/>
</dbReference>
<dbReference type="PANTHER" id="PTHR21299:SF2">
    <property type="entry name" value="CYTIDYLATE KINASE"/>
    <property type="match status" value="1"/>
</dbReference>
<dbReference type="InterPro" id="IPR011994">
    <property type="entry name" value="Cytidylate_kinase_dom"/>
</dbReference>
<comment type="similarity">
    <text evidence="1 8">Belongs to the cytidylate kinase family. Type 1 subfamily.</text>
</comment>
<name>A0A1V4AW75_9BACT</name>
<dbReference type="Proteomes" id="UP000189681">
    <property type="component" value="Unassembled WGS sequence"/>
</dbReference>
<dbReference type="GO" id="GO:0005524">
    <property type="term" value="F:ATP binding"/>
    <property type="evidence" value="ECO:0007669"/>
    <property type="project" value="UniProtKB-UniRule"/>
</dbReference>
<comment type="subcellular location">
    <subcellularLocation>
        <location evidence="8">Cytoplasm</location>
    </subcellularLocation>
</comment>
<feature type="domain" description="Cytidylate kinase" evidence="9">
    <location>
        <begin position="15"/>
        <end position="228"/>
    </location>
</feature>
<evidence type="ECO:0000256" key="1">
    <source>
        <dbReference type="ARBA" id="ARBA00009427"/>
    </source>
</evidence>
<organism evidence="10 11">
    <name type="scientific">Candidatus Brocadia carolinensis</name>
    <dbReference type="NCBI Taxonomy" id="1004156"/>
    <lineage>
        <taxon>Bacteria</taxon>
        <taxon>Pseudomonadati</taxon>
        <taxon>Planctomycetota</taxon>
        <taxon>Candidatus Brocadiia</taxon>
        <taxon>Candidatus Brocadiales</taxon>
        <taxon>Candidatus Brocadiaceae</taxon>
        <taxon>Candidatus Brocadia</taxon>
    </lineage>
</organism>
<keyword evidence="3 8" id="KW-0547">Nucleotide-binding</keyword>
<evidence type="ECO:0000256" key="2">
    <source>
        <dbReference type="ARBA" id="ARBA00022679"/>
    </source>
</evidence>
<comment type="catalytic activity">
    <reaction evidence="6 8">
        <text>dCMP + ATP = dCDP + ADP</text>
        <dbReference type="Rhea" id="RHEA:25094"/>
        <dbReference type="ChEBI" id="CHEBI:30616"/>
        <dbReference type="ChEBI" id="CHEBI:57566"/>
        <dbReference type="ChEBI" id="CHEBI:58593"/>
        <dbReference type="ChEBI" id="CHEBI:456216"/>
        <dbReference type="EC" id="2.7.4.25"/>
    </reaction>
</comment>
<evidence type="ECO:0000256" key="4">
    <source>
        <dbReference type="ARBA" id="ARBA00022777"/>
    </source>
</evidence>
<evidence type="ECO:0000256" key="8">
    <source>
        <dbReference type="HAMAP-Rule" id="MF_00238"/>
    </source>
</evidence>
<keyword evidence="2 8" id="KW-0808">Transferase</keyword>
<dbReference type="GO" id="GO:0006220">
    <property type="term" value="P:pyrimidine nucleotide metabolic process"/>
    <property type="evidence" value="ECO:0007669"/>
    <property type="project" value="UniProtKB-UniRule"/>
</dbReference>
<feature type="binding site" evidence="8">
    <location>
        <begin position="19"/>
        <end position="27"/>
    </location>
    <ligand>
        <name>ATP</name>
        <dbReference type="ChEBI" id="CHEBI:30616"/>
    </ligand>
</feature>
<evidence type="ECO:0000256" key="6">
    <source>
        <dbReference type="ARBA" id="ARBA00047615"/>
    </source>
</evidence>
<dbReference type="HAMAP" id="MF_00238">
    <property type="entry name" value="Cytidyl_kinase_type1"/>
    <property type="match status" value="1"/>
</dbReference>
<dbReference type="InterPro" id="IPR003136">
    <property type="entry name" value="Cytidylate_kin"/>
</dbReference>
<dbReference type="EC" id="2.7.4.25" evidence="8"/>
<evidence type="ECO:0000256" key="3">
    <source>
        <dbReference type="ARBA" id="ARBA00022741"/>
    </source>
</evidence>
<protein>
    <recommendedName>
        <fullName evidence="8">Cytidylate kinase</fullName>
        <shortName evidence="8">CK</shortName>
        <ecNumber evidence="8">2.7.4.25</ecNumber>
    </recommendedName>
    <alternativeName>
        <fullName evidence="8">Cytidine monophosphate kinase</fullName>
        <shortName evidence="8">CMP kinase</shortName>
    </alternativeName>
</protein>
<keyword evidence="5 8" id="KW-0067">ATP-binding</keyword>
<dbReference type="SUPFAM" id="SSF52540">
    <property type="entry name" value="P-loop containing nucleoside triphosphate hydrolases"/>
    <property type="match status" value="1"/>
</dbReference>
<evidence type="ECO:0000259" key="9">
    <source>
        <dbReference type="Pfam" id="PF02224"/>
    </source>
</evidence>
<dbReference type="GO" id="GO:0015949">
    <property type="term" value="P:nucleobase-containing small molecule interconversion"/>
    <property type="evidence" value="ECO:0007669"/>
    <property type="project" value="TreeGrafter"/>
</dbReference>
<dbReference type="PANTHER" id="PTHR21299">
    <property type="entry name" value="CYTIDYLATE KINASE/PANTOATE-BETA-ALANINE LIGASE"/>
    <property type="match status" value="1"/>
</dbReference>
<dbReference type="InterPro" id="IPR027417">
    <property type="entry name" value="P-loop_NTPase"/>
</dbReference>
<sequence>MRRYYRLRKRFCLIIAIDGPAGSGKSTIARMLAKRLGFKYLDTGAMYRALTWKALQSGIDLRDAIALCHLMDQTAIELRSTSNGLQIFIDGVNVTEEIRLPSVTNNVHFISNTPSVRQRMVKLQRTLASEGDIIAEGRDMGTVVFPHAEKKFFLDAEIEERARRRHGEMNLPDNEISYTDVVKDIEIRDKRDTTRDNSPLRKSEDAIYLNTTKMPIEEVISRILKEVEPVVKKTGLSKLIEMYFIL</sequence>